<gene>
    <name evidence="12" type="primary">cas3</name>
    <name evidence="12" type="ORF">H8909_07785</name>
</gene>
<dbReference type="PROSITE" id="PS51643">
    <property type="entry name" value="HD_CAS3"/>
    <property type="match status" value="1"/>
</dbReference>
<sequence>MDKKYLAHISEDREQTVYEHCENVSRYAELEARKVGLGSTLRVAGLLHDVGKLTDEFNEYIHKAVENPNSVRRGSINHSSAGAKYIMDYGSKHNIKYSPELIAYSIFSHHGLNDCVDENEEDKFTPRLKVDEHMYKNVLNNIDPLVNEVDLKGLLQDSEEEFTTLVEKIKKICIDMKSNCDENSSFLLGCLERLILSYLIDADRRDTAEFMQGKINDRKSQEEIKELWIDYQKKLNQKLDSFKTITKIDKLRKQMSDYCFDFTKNGNGIYRLSIPTGGGKTLSSMRYALELAKKENKEHIIYVAPFLSILEQNANEIRTILNDDDNILEHHSNVCIDENNVEQLNRHELLADDWSAPIIMTTTVQFLNTLFDGGMQSVRRLHQLTNAVIIIDEAQSIPIKCLNLFTTFMNFLSYCGNSTIVMCTATQPLFEKINRPLLYNDKCKDMIPNIEFFSNEFKRVHIERPDKKEYDYESLAQFILDKMDQNILVVLNTKSAVRGVYNAIKELVSDDDDVIQLTTYMCAQHRLDIIKKMKQSLSSRKTICISTQLIEAGVDISFQTVIRSLAGLDSITQTAGRCNRNGETSEGIVYMVDVQENLNQLRDIRESVKATKRVLDDYTGDLLMPEAIRKYYERYYYPKMSNNNANSPMDYCLKNHQSVKDLFHYLSSNRRPSGYGYLQCQAYKYAGKNFSVIEKGNTVGLITQYGEAKNIVEEMMNNPYDLAFVKQCLKKLQRYTVNVYQTDARLKEIENRQGITRFNEDILILDEGFYTNEEGLSTELSLEIF</sequence>
<comment type="similarity">
    <text evidence="2">In the central section; belongs to the CRISPR-associated helicase Cas3 family.</text>
</comment>
<evidence type="ECO:0000256" key="3">
    <source>
        <dbReference type="ARBA" id="ARBA00022722"/>
    </source>
</evidence>
<dbReference type="Pfam" id="PF01966">
    <property type="entry name" value="HD"/>
    <property type="match status" value="1"/>
</dbReference>
<keyword evidence="5" id="KW-0547">Nucleotide-binding</keyword>
<evidence type="ECO:0000259" key="11">
    <source>
        <dbReference type="PROSITE" id="PS51643"/>
    </source>
</evidence>
<evidence type="ECO:0000313" key="13">
    <source>
        <dbReference type="Proteomes" id="UP000603474"/>
    </source>
</evidence>
<protein>
    <submittedName>
        <fullName evidence="12">CRISPR-associated helicase Cas3</fullName>
    </submittedName>
</protein>
<name>A0ABR7KBP5_9FIRM</name>
<dbReference type="InterPro" id="IPR006935">
    <property type="entry name" value="Helicase/UvrB_N"/>
</dbReference>
<dbReference type="InterPro" id="IPR003607">
    <property type="entry name" value="HD/PDEase_dom"/>
</dbReference>
<evidence type="ECO:0000256" key="8">
    <source>
        <dbReference type="ARBA" id="ARBA00022840"/>
    </source>
</evidence>
<dbReference type="InterPro" id="IPR006675">
    <property type="entry name" value="HDIG_dom"/>
</dbReference>
<proteinExistence type="inferred from homology"/>
<organism evidence="12 13">
    <name type="scientific">Catenibacterium faecis</name>
    <dbReference type="NCBI Taxonomy" id="2764323"/>
    <lineage>
        <taxon>Bacteria</taxon>
        <taxon>Bacillati</taxon>
        <taxon>Bacillota</taxon>
        <taxon>Erysipelotrichia</taxon>
        <taxon>Erysipelotrichales</taxon>
        <taxon>Coprobacillaceae</taxon>
        <taxon>Catenibacterium</taxon>
    </lineage>
</organism>
<dbReference type="PROSITE" id="PS51192">
    <property type="entry name" value="HELICASE_ATP_BIND_1"/>
    <property type="match status" value="1"/>
</dbReference>
<evidence type="ECO:0000259" key="10">
    <source>
        <dbReference type="PROSITE" id="PS51192"/>
    </source>
</evidence>
<evidence type="ECO:0000313" key="12">
    <source>
        <dbReference type="EMBL" id="MBC6010143.1"/>
    </source>
</evidence>
<evidence type="ECO:0000256" key="6">
    <source>
        <dbReference type="ARBA" id="ARBA00022801"/>
    </source>
</evidence>
<evidence type="ECO:0000256" key="5">
    <source>
        <dbReference type="ARBA" id="ARBA00022741"/>
    </source>
</evidence>
<dbReference type="Pfam" id="PF22590">
    <property type="entry name" value="Cas3-like_C_2"/>
    <property type="match status" value="1"/>
</dbReference>
<dbReference type="InterPro" id="IPR001650">
    <property type="entry name" value="Helicase_C-like"/>
</dbReference>
<dbReference type="SUPFAM" id="SSF52540">
    <property type="entry name" value="P-loop containing nucleoside triphosphate hydrolases"/>
    <property type="match status" value="1"/>
</dbReference>
<evidence type="ECO:0000256" key="2">
    <source>
        <dbReference type="ARBA" id="ARBA00009046"/>
    </source>
</evidence>
<dbReference type="CDD" id="cd17930">
    <property type="entry name" value="DEXHc_cas3"/>
    <property type="match status" value="1"/>
</dbReference>
<dbReference type="InterPro" id="IPR027417">
    <property type="entry name" value="P-loop_NTPase"/>
</dbReference>
<dbReference type="InterPro" id="IPR038257">
    <property type="entry name" value="CRISPR-assoc_Cas3_HD_sf"/>
</dbReference>
<evidence type="ECO:0000256" key="9">
    <source>
        <dbReference type="ARBA" id="ARBA00023118"/>
    </source>
</evidence>
<keyword evidence="9" id="KW-0051">Antiviral defense</keyword>
<dbReference type="Proteomes" id="UP000603474">
    <property type="component" value="Unassembled WGS sequence"/>
</dbReference>
<dbReference type="EMBL" id="JACRWG010000030">
    <property type="protein sequence ID" value="MBC6010143.1"/>
    <property type="molecule type" value="Genomic_DNA"/>
</dbReference>
<dbReference type="RefSeq" id="WP_187012425.1">
    <property type="nucleotide sequence ID" value="NZ_JACRWG010000030.1"/>
</dbReference>
<dbReference type="InterPro" id="IPR054712">
    <property type="entry name" value="Cas3-like_dom"/>
</dbReference>
<dbReference type="InterPro" id="IPR006483">
    <property type="entry name" value="CRISPR-assoc_Cas3_HD"/>
</dbReference>
<dbReference type="Pfam" id="PF04851">
    <property type="entry name" value="ResIII"/>
    <property type="match status" value="1"/>
</dbReference>
<dbReference type="Gene3D" id="1.10.3210.30">
    <property type="match status" value="1"/>
</dbReference>
<keyword evidence="7" id="KW-0347">Helicase</keyword>
<keyword evidence="6" id="KW-0378">Hydrolase</keyword>
<comment type="similarity">
    <text evidence="1">In the N-terminal section; belongs to the CRISPR-associated nuclease Cas3-HD family.</text>
</comment>
<dbReference type="InterPro" id="IPR014001">
    <property type="entry name" value="Helicase_ATP-bd"/>
</dbReference>
<keyword evidence="4" id="KW-0479">Metal-binding</keyword>
<reference evidence="12 13" key="1">
    <citation type="submission" date="2020-08" db="EMBL/GenBank/DDBJ databases">
        <authorList>
            <person name="Liu C."/>
            <person name="Sun Q."/>
        </authorList>
    </citation>
    <scope>NUCLEOTIDE SEQUENCE [LARGE SCALE GENOMIC DNA]</scope>
    <source>
        <strain evidence="12 13">NSJ-22</strain>
    </source>
</reference>
<feature type="domain" description="HD Cas3-type" evidence="11">
    <location>
        <begin position="10"/>
        <end position="205"/>
    </location>
</feature>
<keyword evidence="3" id="KW-0540">Nuclease</keyword>
<dbReference type="SMART" id="SM00490">
    <property type="entry name" value="HELICc"/>
    <property type="match status" value="1"/>
</dbReference>
<dbReference type="SUPFAM" id="SSF109604">
    <property type="entry name" value="HD-domain/PDEase-like"/>
    <property type="match status" value="1"/>
</dbReference>
<comment type="caution">
    <text evidence="12">The sequence shown here is derived from an EMBL/GenBank/DDBJ whole genome shotgun (WGS) entry which is preliminary data.</text>
</comment>
<dbReference type="NCBIfam" id="TIGR00277">
    <property type="entry name" value="HDIG"/>
    <property type="match status" value="1"/>
</dbReference>
<dbReference type="NCBIfam" id="TIGR01587">
    <property type="entry name" value="cas3_core"/>
    <property type="match status" value="1"/>
</dbReference>
<evidence type="ECO:0000256" key="4">
    <source>
        <dbReference type="ARBA" id="ARBA00022723"/>
    </source>
</evidence>
<dbReference type="Gene3D" id="3.40.50.300">
    <property type="entry name" value="P-loop containing nucleotide triphosphate hydrolases"/>
    <property type="match status" value="2"/>
</dbReference>
<keyword evidence="13" id="KW-1185">Reference proteome</keyword>
<keyword evidence="8" id="KW-0067">ATP-binding</keyword>
<dbReference type="NCBIfam" id="TIGR01596">
    <property type="entry name" value="cas3_HD"/>
    <property type="match status" value="1"/>
</dbReference>
<evidence type="ECO:0000256" key="1">
    <source>
        <dbReference type="ARBA" id="ARBA00006847"/>
    </source>
</evidence>
<accession>A0ABR7KBP5</accession>
<dbReference type="SMART" id="SM00487">
    <property type="entry name" value="DEXDc"/>
    <property type="match status" value="1"/>
</dbReference>
<evidence type="ECO:0000256" key="7">
    <source>
        <dbReference type="ARBA" id="ARBA00022806"/>
    </source>
</evidence>
<dbReference type="SMART" id="SM00471">
    <property type="entry name" value="HDc"/>
    <property type="match status" value="1"/>
</dbReference>
<dbReference type="InterPro" id="IPR006674">
    <property type="entry name" value="HD_domain"/>
</dbReference>
<dbReference type="InterPro" id="IPR006474">
    <property type="entry name" value="Helicase_Cas3_CRISPR-ass_core"/>
</dbReference>
<dbReference type="CDD" id="cd09641">
    <property type="entry name" value="Cas3''_I"/>
    <property type="match status" value="1"/>
</dbReference>
<feature type="domain" description="Helicase ATP-binding" evidence="10">
    <location>
        <begin position="261"/>
        <end position="445"/>
    </location>
</feature>